<organism evidence="3 4">
    <name type="scientific">Lasius niger</name>
    <name type="common">Black garden ant</name>
    <dbReference type="NCBI Taxonomy" id="67767"/>
    <lineage>
        <taxon>Eukaryota</taxon>
        <taxon>Metazoa</taxon>
        <taxon>Ecdysozoa</taxon>
        <taxon>Arthropoda</taxon>
        <taxon>Hexapoda</taxon>
        <taxon>Insecta</taxon>
        <taxon>Pterygota</taxon>
        <taxon>Neoptera</taxon>
        <taxon>Endopterygota</taxon>
        <taxon>Hymenoptera</taxon>
        <taxon>Apocrita</taxon>
        <taxon>Aculeata</taxon>
        <taxon>Formicoidea</taxon>
        <taxon>Formicidae</taxon>
        <taxon>Formicinae</taxon>
        <taxon>Lasius</taxon>
        <taxon>Lasius</taxon>
    </lineage>
</organism>
<comment type="caution">
    <text evidence="3">The sequence shown here is derived from an EMBL/GenBank/DDBJ whole genome shotgun (WGS) entry which is preliminary data.</text>
</comment>
<protein>
    <submittedName>
        <fullName evidence="3">Cellular nucleic acid-binding protein</fullName>
    </submittedName>
</protein>
<dbReference type="InterPro" id="IPR001878">
    <property type="entry name" value="Znf_CCHC"/>
</dbReference>
<dbReference type="SUPFAM" id="SSF57756">
    <property type="entry name" value="Retrovirus zinc finger-like domains"/>
    <property type="match status" value="1"/>
</dbReference>
<dbReference type="AlphaFoldDB" id="A0A0J7JZU9"/>
<feature type="compositionally biased region" description="Basic and acidic residues" evidence="1">
    <location>
        <begin position="221"/>
        <end position="253"/>
    </location>
</feature>
<evidence type="ECO:0000313" key="4">
    <source>
        <dbReference type="Proteomes" id="UP000036403"/>
    </source>
</evidence>
<feature type="compositionally biased region" description="Polar residues" evidence="1">
    <location>
        <begin position="110"/>
        <end position="127"/>
    </location>
</feature>
<feature type="compositionally biased region" description="Basic residues" evidence="1">
    <location>
        <begin position="195"/>
        <end position="207"/>
    </location>
</feature>
<dbReference type="EMBL" id="LBMM01019833">
    <property type="protein sequence ID" value="KMQ83441.1"/>
    <property type="molecule type" value="Genomic_DNA"/>
</dbReference>
<keyword evidence="4" id="KW-1185">Reference proteome</keyword>
<accession>A0A0J7JZU9</accession>
<dbReference type="Proteomes" id="UP000036403">
    <property type="component" value="Unassembled WGS sequence"/>
</dbReference>
<evidence type="ECO:0000259" key="2">
    <source>
        <dbReference type="SMART" id="SM00343"/>
    </source>
</evidence>
<dbReference type="PaxDb" id="67767-A0A0J7JZU9"/>
<evidence type="ECO:0000313" key="3">
    <source>
        <dbReference type="EMBL" id="KMQ83441.1"/>
    </source>
</evidence>
<name>A0A0J7JZU9_LASNI</name>
<feature type="domain" description="CCHC-type" evidence="2">
    <location>
        <begin position="265"/>
        <end position="281"/>
    </location>
</feature>
<sequence length="329" mass="37406">MANEYRLFRGRYADLFRDIGRQHPSFWTELGDLVAGLLRRQYTTQGAQVREFLSTRERGVQTERTWSVDQVLNEVFGRNPIELNEASTQTPSLELRNTGMQTLPDCRTMETQTESQGQRTVGTQVEITTWDLKPGPTRTEATGTPRGRGRGLRPVLPSELRPVGVTDLVSPREAPSLPREAPPPSMPQGRSPGRTARRSPSAHRPSKRTPERRGRSTVRRTSRERSRERSQRPRLPTRGDKGEPSERRADRCSSRSVAPARVATLCWNCRATDHRYSDCPHPRDNPYCYGCGRRGVTMRTCPGCCEEWRNLGPYCREQGHLGNRDLPFP</sequence>
<dbReference type="GO" id="GO:0008270">
    <property type="term" value="F:zinc ion binding"/>
    <property type="evidence" value="ECO:0007669"/>
    <property type="project" value="InterPro"/>
</dbReference>
<dbReference type="SMART" id="SM00343">
    <property type="entry name" value="ZnF_C2HC"/>
    <property type="match status" value="2"/>
</dbReference>
<dbReference type="OrthoDB" id="7555398at2759"/>
<feature type="compositionally biased region" description="Low complexity" evidence="1">
    <location>
        <begin position="134"/>
        <end position="145"/>
    </location>
</feature>
<dbReference type="Gene3D" id="4.10.60.10">
    <property type="entry name" value="Zinc finger, CCHC-type"/>
    <property type="match status" value="1"/>
</dbReference>
<evidence type="ECO:0000256" key="1">
    <source>
        <dbReference type="SAM" id="MobiDB-lite"/>
    </source>
</evidence>
<feature type="domain" description="CCHC-type" evidence="2">
    <location>
        <begin position="287"/>
        <end position="303"/>
    </location>
</feature>
<reference evidence="3 4" key="1">
    <citation type="submission" date="2015-04" db="EMBL/GenBank/DDBJ databases">
        <title>Lasius niger genome sequencing.</title>
        <authorList>
            <person name="Konorov E.A."/>
            <person name="Nikitin M.A."/>
            <person name="Kirill M.V."/>
            <person name="Chang P."/>
        </authorList>
    </citation>
    <scope>NUCLEOTIDE SEQUENCE [LARGE SCALE GENOMIC DNA]</scope>
    <source>
        <tissue evidence="3">Whole</tissue>
    </source>
</reference>
<dbReference type="GO" id="GO:0003676">
    <property type="term" value="F:nucleic acid binding"/>
    <property type="evidence" value="ECO:0007669"/>
    <property type="project" value="InterPro"/>
</dbReference>
<feature type="region of interest" description="Disordered" evidence="1">
    <location>
        <begin position="110"/>
        <end position="254"/>
    </location>
</feature>
<gene>
    <name evidence="3" type="ORF">RF55_20033</name>
</gene>
<proteinExistence type="predicted"/>
<dbReference type="InterPro" id="IPR036875">
    <property type="entry name" value="Znf_CCHC_sf"/>
</dbReference>